<dbReference type="InterPro" id="IPR055132">
    <property type="entry name" value="RNase_J_b_CASP"/>
</dbReference>
<dbReference type="SUPFAM" id="SSF56281">
    <property type="entry name" value="Metallo-hydrolase/oxidoreductase"/>
    <property type="match status" value="1"/>
</dbReference>
<keyword evidence="3" id="KW-0378">Hydrolase</keyword>
<reference evidence="6 7" key="1">
    <citation type="journal article" date="2020" name="Biotechnol. Biofuels">
        <title>New insights from the biogas microbiome by comprehensive genome-resolved metagenomics of nearly 1600 species originating from multiple anaerobic digesters.</title>
        <authorList>
            <person name="Campanaro S."/>
            <person name="Treu L."/>
            <person name="Rodriguez-R L.M."/>
            <person name="Kovalovszki A."/>
            <person name="Ziels R.M."/>
            <person name="Maus I."/>
            <person name="Zhu X."/>
            <person name="Kougias P.G."/>
            <person name="Basile A."/>
            <person name="Luo G."/>
            <person name="Schluter A."/>
            <person name="Konstantinidis K.T."/>
            <person name="Angelidaki I."/>
        </authorList>
    </citation>
    <scope>NUCLEOTIDE SEQUENCE [LARGE SCALE GENOMIC DNA]</scope>
    <source>
        <strain evidence="6">AS27yjCOA_202</strain>
    </source>
</reference>
<dbReference type="GO" id="GO:0004527">
    <property type="term" value="F:exonuclease activity"/>
    <property type="evidence" value="ECO:0007669"/>
    <property type="project" value="UniProtKB-KW"/>
</dbReference>
<evidence type="ECO:0000313" key="7">
    <source>
        <dbReference type="Proteomes" id="UP000590542"/>
    </source>
</evidence>
<comment type="caution">
    <text evidence="6">The sequence shown here is derived from an EMBL/GenBank/DDBJ whole genome shotgun (WGS) entry which is preliminary data.</text>
</comment>
<evidence type="ECO:0000256" key="2">
    <source>
        <dbReference type="ARBA" id="ARBA00022722"/>
    </source>
</evidence>
<keyword evidence="2" id="KW-0540">Nuclease</keyword>
<dbReference type="PANTHER" id="PTHR43694:SF1">
    <property type="entry name" value="RIBONUCLEASE J"/>
    <property type="match status" value="1"/>
</dbReference>
<name>A0A7X9HS82_UNCKA</name>
<dbReference type="AlphaFoldDB" id="A0A7X9HS82"/>
<evidence type="ECO:0000256" key="1">
    <source>
        <dbReference type="ARBA" id="ARBA00022490"/>
    </source>
</evidence>
<evidence type="ECO:0000259" key="5">
    <source>
        <dbReference type="SMART" id="SM00849"/>
    </source>
</evidence>
<keyword evidence="1" id="KW-0963">Cytoplasm</keyword>
<dbReference type="InterPro" id="IPR042173">
    <property type="entry name" value="RNase_J_2"/>
</dbReference>
<keyword evidence="4" id="KW-0694">RNA-binding</keyword>
<organism evidence="6 7">
    <name type="scientific">candidate division WWE3 bacterium</name>
    <dbReference type="NCBI Taxonomy" id="2053526"/>
    <lineage>
        <taxon>Bacteria</taxon>
        <taxon>Katanobacteria</taxon>
    </lineage>
</organism>
<feature type="domain" description="Metallo-beta-lactamase" evidence="5">
    <location>
        <begin position="30"/>
        <end position="220"/>
    </location>
</feature>
<dbReference type="CDD" id="cd07714">
    <property type="entry name" value="RNaseJ_MBL-fold"/>
    <property type="match status" value="1"/>
</dbReference>
<dbReference type="InterPro" id="IPR001279">
    <property type="entry name" value="Metallo-B-lactamas"/>
</dbReference>
<dbReference type="InterPro" id="IPR004613">
    <property type="entry name" value="RNase_J"/>
</dbReference>
<accession>A0A7X9HS82</accession>
<dbReference type="SMART" id="SM00849">
    <property type="entry name" value="Lactamase_B"/>
    <property type="match status" value="1"/>
</dbReference>
<dbReference type="Pfam" id="PF17770">
    <property type="entry name" value="RNase_J_C"/>
    <property type="match status" value="1"/>
</dbReference>
<dbReference type="PANTHER" id="PTHR43694">
    <property type="entry name" value="RIBONUCLEASE J"/>
    <property type="match status" value="1"/>
</dbReference>
<dbReference type="Gene3D" id="3.40.50.10710">
    <property type="entry name" value="Metallo-hydrolase/oxidoreductase"/>
    <property type="match status" value="1"/>
</dbReference>
<dbReference type="Pfam" id="PF00753">
    <property type="entry name" value="Lactamase_B"/>
    <property type="match status" value="1"/>
</dbReference>
<dbReference type="GO" id="GO:0046872">
    <property type="term" value="F:metal ion binding"/>
    <property type="evidence" value="ECO:0007669"/>
    <property type="project" value="InterPro"/>
</dbReference>
<dbReference type="EMBL" id="JAAZNV010000006">
    <property type="protein sequence ID" value="NMB91398.1"/>
    <property type="molecule type" value="Genomic_DNA"/>
</dbReference>
<dbReference type="GO" id="GO:0003723">
    <property type="term" value="F:RNA binding"/>
    <property type="evidence" value="ECO:0007669"/>
    <property type="project" value="UniProtKB-KW"/>
</dbReference>
<dbReference type="Gene3D" id="3.60.15.10">
    <property type="entry name" value="Ribonuclease Z/Hydroxyacylglutathione hydrolase-like"/>
    <property type="match status" value="1"/>
</dbReference>
<dbReference type="Gene3D" id="3.10.20.580">
    <property type="match status" value="1"/>
</dbReference>
<sequence length="573" mass="64080">MQFLNISKNKNTTSKPVLKIITIGGTDKVNKNLTIYEYKDEIIVVDCGIGFPDIFDMPGVDVLIPDFTYLIENSYKIKGLFITHGHEDHVGAVPNLLLELPDIPIYASKLVGEFLKVKLEDNSFKEMGKRFSYHLMTPESGVVNLGNFKVSAFRINHSIPESMGYAIRTPEGIVLHIADYKFDDTPVLDKPADVETMQRLSKEGVLCLLSDCLGVTSEGHTKSESTLTDTFIELFGRAGKRQILVTTMSSNISRMFQIMNATQRYGRKIVVSGRSIEQMVDVARRLSYLPFPDDFFVKEQVSGKYPQEELVYLIAGCYGQPESSLGRLSRGEHESITLEDNAMVIFSGDPNPPGADITVEKVMDALTLRNAEVIYGEIQDDLHVSGHAVKGDIERMTKLINAKYYIPIGGTITKMRAYTNLLGKLGIAKDRVFEMLEGDSVEFSYGSAKKGSHIQVKPVYMGSNKIEELNPIVVKDRNQLCNDGVFVVAVPVTKKGNVLTDKIEIITRGFIYVKDSKELMGKSKKFIGKRINKLNSKKGDITEIKKKLENDIGDFLRRETSMTPMVIVHFITI</sequence>
<evidence type="ECO:0000313" key="6">
    <source>
        <dbReference type="EMBL" id="NMB91398.1"/>
    </source>
</evidence>
<dbReference type="InterPro" id="IPR041636">
    <property type="entry name" value="RNase_J_C"/>
</dbReference>
<dbReference type="Proteomes" id="UP000590542">
    <property type="component" value="Unassembled WGS sequence"/>
</dbReference>
<proteinExistence type="predicted"/>
<gene>
    <name evidence="6" type="ORF">GYA37_00960</name>
</gene>
<dbReference type="InterPro" id="IPR036866">
    <property type="entry name" value="RibonucZ/Hydroxyglut_hydro"/>
</dbReference>
<dbReference type="Pfam" id="PF22505">
    <property type="entry name" value="RNase_J_b_CASP"/>
    <property type="match status" value="1"/>
</dbReference>
<evidence type="ECO:0000256" key="3">
    <source>
        <dbReference type="ARBA" id="ARBA00022839"/>
    </source>
</evidence>
<keyword evidence="3" id="KW-0269">Exonuclease</keyword>
<protein>
    <submittedName>
        <fullName evidence="6">Ribonuclease J</fullName>
    </submittedName>
</protein>
<evidence type="ECO:0000256" key="4">
    <source>
        <dbReference type="ARBA" id="ARBA00022884"/>
    </source>
</evidence>
<dbReference type="NCBIfam" id="TIGR00649">
    <property type="entry name" value="MG423"/>
    <property type="match status" value="1"/>
</dbReference>